<reference evidence="1" key="1">
    <citation type="submission" date="2020-05" db="EMBL/GenBank/DDBJ databases">
        <authorList>
            <person name="Chiriac C."/>
            <person name="Salcher M."/>
            <person name="Ghai R."/>
            <person name="Kavagutti S V."/>
        </authorList>
    </citation>
    <scope>NUCLEOTIDE SEQUENCE</scope>
</reference>
<protein>
    <submittedName>
        <fullName evidence="1">Unannotated protein</fullName>
    </submittedName>
</protein>
<organism evidence="1">
    <name type="scientific">freshwater metagenome</name>
    <dbReference type="NCBI Taxonomy" id="449393"/>
    <lineage>
        <taxon>unclassified sequences</taxon>
        <taxon>metagenomes</taxon>
        <taxon>ecological metagenomes</taxon>
    </lineage>
</organism>
<evidence type="ECO:0000313" key="1">
    <source>
        <dbReference type="EMBL" id="CAB4582644.1"/>
    </source>
</evidence>
<accession>A0A6J6F703</accession>
<gene>
    <name evidence="1" type="ORF">UFOPK1603_01892</name>
</gene>
<dbReference type="AlphaFoldDB" id="A0A6J6F703"/>
<name>A0A6J6F703_9ZZZZ</name>
<sequence>MEVVVGNVVRLECFTSARHGGGDAGETGWADAVDSGADGSEFLRKGESETSNCSLGRGVVGLTKVATKTST</sequence>
<proteinExistence type="predicted"/>
<dbReference type="EMBL" id="CAEZTG010000263">
    <property type="protein sequence ID" value="CAB4582644.1"/>
    <property type="molecule type" value="Genomic_DNA"/>
</dbReference>